<evidence type="ECO:0000256" key="1">
    <source>
        <dbReference type="SAM" id="MobiDB-lite"/>
    </source>
</evidence>
<dbReference type="Gene3D" id="1.25.40.20">
    <property type="entry name" value="Ankyrin repeat-containing domain"/>
    <property type="match status" value="1"/>
</dbReference>
<reference evidence="4" key="1">
    <citation type="submission" date="2020-03" db="EMBL/GenBank/DDBJ databases">
        <title>Draft Genome Sequence of Cylindrodendrum hubeiense.</title>
        <authorList>
            <person name="Buettner E."/>
            <person name="Kellner H."/>
        </authorList>
    </citation>
    <scope>NUCLEOTIDE SEQUENCE</scope>
    <source>
        <strain evidence="4">IHI 201604</strain>
    </source>
</reference>
<dbReference type="OrthoDB" id="539213at2759"/>
<keyword evidence="5" id="KW-1185">Reference proteome</keyword>
<dbReference type="Pfam" id="PF17111">
    <property type="entry name" value="PigL_N"/>
    <property type="match status" value="1"/>
</dbReference>
<dbReference type="InterPro" id="IPR031348">
    <property type="entry name" value="PigL_N"/>
</dbReference>
<feature type="domain" description="Azaphilone pigments biosynthesis cluster protein L N-terminal" evidence="3">
    <location>
        <begin position="1"/>
        <end position="140"/>
    </location>
</feature>
<protein>
    <recommendedName>
        <fullName evidence="3">Azaphilone pigments biosynthesis cluster protein L N-terminal domain-containing protein</fullName>
    </recommendedName>
</protein>
<dbReference type="AlphaFoldDB" id="A0A9P5H9K8"/>
<gene>
    <name evidence="4" type="ORF">G7Z17_g9256</name>
</gene>
<proteinExistence type="predicted"/>
<feature type="chain" id="PRO_5040183088" description="Azaphilone pigments biosynthesis cluster protein L N-terminal domain-containing protein" evidence="2">
    <location>
        <begin position="20"/>
        <end position="595"/>
    </location>
</feature>
<dbReference type="SUPFAM" id="SSF48403">
    <property type="entry name" value="Ankyrin repeat"/>
    <property type="match status" value="1"/>
</dbReference>
<feature type="signal peptide" evidence="2">
    <location>
        <begin position="1"/>
        <end position="19"/>
    </location>
</feature>
<evidence type="ECO:0000259" key="3">
    <source>
        <dbReference type="Pfam" id="PF17111"/>
    </source>
</evidence>
<feature type="compositionally biased region" description="Polar residues" evidence="1">
    <location>
        <begin position="165"/>
        <end position="176"/>
    </location>
</feature>
<dbReference type="Proteomes" id="UP000722485">
    <property type="component" value="Unassembled WGS sequence"/>
</dbReference>
<organism evidence="4 5">
    <name type="scientific">Cylindrodendrum hubeiense</name>
    <dbReference type="NCBI Taxonomy" id="595255"/>
    <lineage>
        <taxon>Eukaryota</taxon>
        <taxon>Fungi</taxon>
        <taxon>Dikarya</taxon>
        <taxon>Ascomycota</taxon>
        <taxon>Pezizomycotina</taxon>
        <taxon>Sordariomycetes</taxon>
        <taxon>Hypocreomycetidae</taxon>
        <taxon>Hypocreales</taxon>
        <taxon>Nectriaceae</taxon>
        <taxon>Cylindrodendrum</taxon>
    </lineage>
</organism>
<evidence type="ECO:0000313" key="4">
    <source>
        <dbReference type="EMBL" id="KAF7545330.1"/>
    </source>
</evidence>
<feature type="region of interest" description="Disordered" evidence="1">
    <location>
        <begin position="147"/>
        <end position="176"/>
    </location>
</feature>
<evidence type="ECO:0000256" key="2">
    <source>
        <dbReference type="SAM" id="SignalP"/>
    </source>
</evidence>
<dbReference type="EMBL" id="JAANBB010000259">
    <property type="protein sequence ID" value="KAF7545330.1"/>
    <property type="molecule type" value="Genomic_DNA"/>
</dbReference>
<feature type="region of interest" description="Disordered" evidence="1">
    <location>
        <begin position="562"/>
        <end position="595"/>
    </location>
</feature>
<feature type="compositionally biased region" description="Basic and acidic residues" evidence="1">
    <location>
        <begin position="581"/>
        <end position="595"/>
    </location>
</feature>
<comment type="caution">
    <text evidence="4">The sequence shown here is derived from an EMBL/GenBank/DDBJ whole genome shotgun (WGS) entry which is preliminary data.</text>
</comment>
<feature type="compositionally biased region" description="Acidic residues" evidence="1">
    <location>
        <begin position="570"/>
        <end position="580"/>
    </location>
</feature>
<feature type="compositionally biased region" description="Polar residues" evidence="1">
    <location>
        <begin position="147"/>
        <end position="156"/>
    </location>
</feature>
<sequence length="595" mass="66636">MDVLGGAATLVTLTGVVLASVKAAHHVLSAAKDGPRVVQSLCDELEHIRLLLEYLSKLSLEDESEMRELANQISRLSDDIAKFESELGRPTRSSTSSRRSRLWRRIKMSLKEKDLRQMQDVINQHLLILDVRLNALQLAKLTGNTTQPSGIITPLQQVEDDDTASDPSRTSRLHQTSTDTIVVDGDTLQPASSDTPELAGVLGELIQLVAHRERTIDSEHAIQMIRSLEVLIKCAQRSENRPSSRGATTDVISEPESVTAELRLAFSVLSSAPSVYVNLHGFIDTTPQAPIAKQYRKRKTIDLGDVTLTVFGAKRQMRHSQQLLQHNKTPNDMTNGAIKSDKQIMASERFVMLIFKLESSRRMIEVSVYQGTSLSDSFISMPPRISIINIRSRDSLVFRLASRGNVVELEALISQGGASLRDHDTRGWSLLHMLIYLINHGADLHAEDHRGWSVSSMAYGEAFDRQCANDLGSFFGDLWDAALDFCDHDILQFRKHHPRQANYCGGYNRADFEELWEGRAQRCPYWNDLPWPQADSEGRPQDNGRQKRCRCPWVEKHGMSQIYGLGGSESDSDSDEDEDNGHDNHDHEQSVDPGP</sequence>
<keyword evidence="2" id="KW-0732">Signal</keyword>
<accession>A0A9P5H9K8</accession>
<evidence type="ECO:0000313" key="5">
    <source>
        <dbReference type="Proteomes" id="UP000722485"/>
    </source>
</evidence>
<dbReference type="InterPro" id="IPR036770">
    <property type="entry name" value="Ankyrin_rpt-contain_sf"/>
</dbReference>
<name>A0A9P5H9K8_9HYPO</name>